<dbReference type="EMBL" id="JAGGJR010000001">
    <property type="protein sequence ID" value="MBP1870732.1"/>
    <property type="molecule type" value="Genomic_DNA"/>
</dbReference>
<organism evidence="1 2">
    <name type="scientific">Ensifer adhaerens</name>
    <name type="common">Sinorhizobium morelense</name>
    <dbReference type="NCBI Taxonomy" id="106592"/>
    <lineage>
        <taxon>Bacteria</taxon>
        <taxon>Pseudomonadati</taxon>
        <taxon>Pseudomonadota</taxon>
        <taxon>Alphaproteobacteria</taxon>
        <taxon>Hyphomicrobiales</taxon>
        <taxon>Rhizobiaceae</taxon>
        <taxon>Sinorhizobium/Ensifer group</taxon>
        <taxon>Ensifer</taxon>
    </lineage>
</organism>
<gene>
    <name evidence="1" type="ORF">J2Z19_000429</name>
</gene>
<reference evidence="1" key="1">
    <citation type="submission" date="2021-03" db="EMBL/GenBank/DDBJ databases">
        <title>Genomic Encyclopedia of Type Strains, Phase IV (KMG-IV): sequencing the most valuable type-strain genomes for metagenomic binning, comparative biology and taxonomic classification.</title>
        <authorList>
            <person name="Goeker M."/>
        </authorList>
    </citation>
    <scope>NUCLEOTIDE SEQUENCE</scope>
    <source>
        <strain evidence="1">DSM 18131</strain>
    </source>
</reference>
<dbReference type="Proteomes" id="UP000823773">
    <property type="component" value="Unassembled WGS sequence"/>
</dbReference>
<protein>
    <submittedName>
        <fullName evidence="1">Uncharacterized protein</fullName>
    </submittedName>
</protein>
<sequence>MHTTCSPTESAHPSHISFRVFLQTRTKESQKTLKRPCLHGAIMRPKGPKLPVVPDTVHILEPAKRRRAVHSHQKFNHPPQLPDRNAPCNTTSVPSAKGISSGVGIGGQIITRDGERRPAGGFNFLSAPLRVLRPVSAAGPHLRCPHQAPVSRRTAASSRLPKNRYCRNVFHGRPTISNKNEPKKNRFTGSQLLK</sequence>
<comment type="caution">
    <text evidence="1">The sequence shown here is derived from an EMBL/GenBank/DDBJ whole genome shotgun (WGS) entry which is preliminary data.</text>
</comment>
<evidence type="ECO:0000313" key="1">
    <source>
        <dbReference type="EMBL" id="MBP1870732.1"/>
    </source>
</evidence>
<name>A0ACC5SPG9_ENSAD</name>
<keyword evidence="2" id="KW-1185">Reference proteome</keyword>
<accession>A0ACC5SPG9</accession>
<proteinExistence type="predicted"/>
<evidence type="ECO:0000313" key="2">
    <source>
        <dbReference type="Proteomes" id="UP000823773"/>
    </source>
</evidence>